<dbReference type="SMART" id="SM00365">
    <property type="entry name" value="LRR_SD22"/>
    <property type="match status" value="5"/>
</dbReference>
<comment type="caution">
    <text evidence="7">The sequence shown here is derived from an EMBL/GenBank/DDBJ whole genome shotgun (WGS) entry which is preliminary data.</text>
</comment>
<dbReference type="InterPro" id="IPR057288">
    <property type="entry name" value="PH_PLEKHM2"/>
</dbReference>
<evidence type="ECO:0000313" key="8">
    <source>
        <dbReference type="Proteomes" id="UP001208570"/>
    </source>
</evidence>
<keyword evidence="2" id="KW-0963">Cytoplasm</keyword>
<dbReference type="InterPro" id="IPR001683">
    <property type="entry name" value="PX_dom"/>
</dbReference>
<feature type="compositionally biased region" description="Low complexity" evidence="5">
    <location>
        <begin position="648"/>
        <end position="657"/>
    </location>
</feature>
<protein>
    <recommendedName>
        <fullName evidence="6">PX domain-containing protein</fullName>
    </recommendedName>
</protein>
<feature type="compositionally biased region" description="Polar residues" evidence="5">
    <location>
        <begin position="518"/>
        <end position="529"/>
    </location>
</feature>
<feature type="region of interest" description="Disordered" evidence="5">
    <location>
        <begin position="451"/>
        <end position="502"/>
    </location>
</feature>
<dbReference type="InterPro" id="IPR032675">
    <property type="entry name" value="LRR_dom_sf"/>
</dbReference>
<dbReference type="Pfam" id="PF23142">
    <property type="entry name" value="PH_PLEKHM2"/>
    <property type="match status" value="1"/>
</dbReference>
<sequence length="1722" mass="193853">MAHYLRTSPDFNPTRSVKITATETVEKYTVYDIELSLGAYHWIVKHRYNEFRDLHDRLVSRYKVEKGLLPPKKLFGNSSEAFIRKRQGELELYLQTLLYKLIPLPSELAVFLHFDRYEIHGITHVLAEELFHQGDLILQSGEPFTLTPLQLYAITKRLKLPEPTCDTGDTKKDIGHILDFITSIKHIKIIGQHCQLGTSNILMNDLSYEVNMFKSLEVLELALCNPTKIIDTEGIKKTVKRLKVFNTISKLKEILLVDVEFGQWLGLEDETVLVPTWTNLVVADFSYNHLDMIDESVKLMPRVKELDLSHNMLSDLCHLEHLSCLTHLDLSINQIHSLEALHTKLGNITTLCLANNKLESLRGFSKLYSLEKLDISNNDVSQVLEVQHVSSLPCLESLDLSNNPITIVLDYRTKIFELFKDRAKEVALDGVKASQKELDTVAVLLALQKSKQTKEKSRKHRKVREVTIVDPSSDSSRSLSPTQEERSRNRNPNDRHPSNDPRAISMADKWRLLPEGHNGQSVGDGSSFSDADKGCPMSSSCRGSSSGQSTNDQSPSRSHITRDQTSSRDDVAHHRNIGKTDVDKSTSSRLHCPDLTTEVDMQPKLGYQYNIDWSSSESHRTGGGTLLPETLPNRNNGTFVSHIQELLPSPSSLSSRSSRTHEESNEQQEERIIHVMWCTVLCYTEPSKEVMVCICISTENLHLLEVRSLRGDNSMPHLLHMHCIPLVNLEQIVLGYQRQYLRIEEALVGPQGTYVLLTGSMAKTDLFLDSLKLAYRRAISDIDQYEDPHITANCQAETNLLLTLSKFEQGKKPDDITVSLYMLVNAVDYTKQGHPFVTHSLVMTTKYLYLLKEDFIMWPQATFAIGLTTKSQFEVVCAFPIMGKITGIQMYDSDTYSPDKDTSLSQTFSATNTCAMVVPNFIGFGVKLTFDMGTLGQQSVDIRVSTSGMRDRFLATLTQLRKDHSDRMSSPSKTNRARVRLKDVDTDSLSTNSGGSNHGTRLGHHKYSIGSKHKHRLKGHHDGKKCERASGQRPDLLPDLNKMASDMSVEHVGPCSVEVRSQQEAEHPVEDCDSFPDVESSDDMICQGLLVREAPIGQSGNSEDLSSSEDSSCDVESFTNNKQVNLVGERLEISHNSEGKLLTTECMSNDMSGSNPQENTTANSLQHTDCCANNRMLQIVQFMPFSEGVLTSVNKQPQEQADQVEIIEDNYVACVSTGRTVHPNADGEPTIEDHSEKNARSEFYIPAKVVLPPTILKSQLTLDIQYPSIALLSHLTECNEQIQLLQPLPGVLKNILAMEGDELLNFFHSSVAQIGQDTEELRHVLWSPILPYTKPQKEVVTCLMVSTKAVYFLSDHDPQEHVVKLKEWKSHSRNRSDSYRVLKEGDSARIVDIHLSSGVIHQCLNTGKMGLRMAKTYAVLQLKEIKDVTIGLFDQSFRLVGPSPESTFTCMTRDNKLTGDFIRNLMSVLSVINPTPSPEYGGGQLDSESDFYSMFNTYSRLESHEYKHQSKVKFVYPNEDLVNELLYVVSNSGNGNRCPGVLHLLMYLTVFLKGSPGDGHEQCSATEGEGKERTDGATYRQLGRPISLILSEQYLTLCLEDHVHYPIPEFAFGPPAFPRLRILENRPLKHLKRIVLSGDDVHLMTLVFADEKDIVVNPEFDHYTPYGGRVRKHIARVPEVSIVTVVQNLSHKEKFTSLMKKQWAELQQCETELDVVEEGPSQ</sequence>
<feature type="region of interest" description="Disordered" evidence="5">
    <location>
        <begin position="648"/>
        <end position="667"/>
    </location>
</feature>
<comment type="subcellular location">
    <subcellularLocation>
        <location evidence="1">Cytoplasm</location>
    </subcellularLocation>
</comment>
<evidence type="ECO:0000256" key="2">
    <source>
        <dbReference type="ARBA" id="ARBA00022490"/>
    </source>
</evidence>
<organism evidence="7 8">
    <name type="scientific">Paralvinella palmiformis</name>
    <dbReference type="NCBI Taxonomy" id="53620"/>
    <lineage>
        <taxon>Eukaryota</taxon>
        <taxon>Metazoa</taxon>
        <taxon>Spiralia</taxon>
        <taxon>Lophotrochozoa</taxon>
        <taxon>Annelida</taxon>
        <taxon>Polychaeta</taxon>
        <taxon>Sedentaria</taxon>
        <taxon>Canalipalpata</taxon>
        <taxon>Terebellida</taxon>
        <taxon>Terebelliformia</taxon>
        <taxon>Alvinellidae</taxon>
        <taxon>Paralvinella</taxon>
    </lineage>
</organism>
<evidence type="ECO:0000256" key="1">
    <source>
        <dbReference type="ARBA" id="ARBA00004496"/>
    </source>
</evidence>
<feature type="compositionally biased region" description="Low complexity" evidence="5">
    <location>
        <begin position="538"/>
        <end position="549"/>
    </location>
</feature>
<evidence type="ECO:0000256" key="4">
    <source>
        <dbReference type="ARBA" id="ARBA00022737"/>
    </source>
</evidence>
<feature type="region of interest" description="Disordered" evidence="5">
    <location>
        <begin position="614"/>
        <end position="634"/>
    </location>
</feature>
<dbReference type="SUPFAM" id="SSF52075">
    <property type="entry name" value="Outer arm dynein light chain 1"/>
    <property type="match status" value="1"/>
</dbReference>
<dbReference type="Pfam" id="PF13855">
    <property type="entry name" value="LRR_8"/>
    <property type="match status" value="1"/>
</dbReference>
<feature type="compositionally biased region" description="Basic and acidic residues" evidence="5">
    <location>
        <begin position="483"/>
        <end position="499"/>
    </location>
</feature>
<proteinExistence type="predicted"/>
<dbReference type="PROSITE" id="PS50195">
    <property type="entry name" value="PX"/>
    <property type="match status" value="1"/>
</dbReference>
<dbReference type="InterPro" id="IPR001611">
    <property type="entry name" value="Leu-rich_rpt"/>
</dbReference>
<dbReference type="PANTHER" id="PTHR15454:SF35">
    <property type="entry name" value="NISCHARIN"/>
    <property type="match status" value="1"/>
</dbReference>
<evidence type="ECO:0000259" key="6">
    <source>
        <dbReference type="PROSITE" id="PS50195"/>
    </source>
</evidence>
<feature type="domain" description="PX" evidence="6">
    <location>
        <begin position="9"/>
        <end position="121"/>
    </location>
</feature>
<dbReference type="InterPro" id="IPR003591">
    <property type="entry name" value="Leu-rich_rpt_typical-subtyp"/>
</dbReference>
<dbReference type="Pfam" id="PF25625">
    <property type="entry name" value="PH_NISCH_C"/>
    <property type="match status" value="1"/>
</dbReference>
<dbReference type="Gene3D" id="3.30.1520.10">
    <property type="entry name" value="Phox-like domain"/>
    <property type="match status" value="1"/>
</dbReference>
<dbReference type="SMART" id="SM00369">
    <property type="entry name" value="LRR_TYP"/>
    <property type="match status" value="5"/>
</dbReference>
<keyword evidence="8" id="KW-1185">Reference proteome</keyword>
<dbReference type="Gene3D" id="3.80.10.10">
    <property type="entry name" value="Ribonuclease Inhibitor"/>
    <property type="match status" value="2"/>
</dbReference>
<name>A0AAD9KAQ0_9ANNE</name>
<dbReference type="SMART" id="SM00312">
    <property type="entry name" value="PX"/>
    <property type="match status" value="1"/>
</dbReference>
<dbReference type="EMBL" id="JAODUP010000023">
    <property type="protein sequence ID" value="KAK2167832.1"/>
    <property type="molecule type" value="Genomic_DNA"/>
</dbReference>
<dbReference type="SUPFAM" id="SSF64268">
    <property type="entry name" value="PX domain"/>
    <property type="match status" value="1"/>
</dbReference>
<dbReference type="Pfam" id="PF00787">
    <property type="entry name" value="PX"/>
    <property type="match status" value="1"/>
</dbReference>
<feature type="compositionally biased region" description="Basic and acidic residues" evidence="5">
    <location>
        <begin position="560"/>
        <end position="586"/>
    </location>
</feature>
<dbReference type="PANTHER" id="PTHR15454">
    <property type="entry name" value="NISCHARIN RELATED"/>
    <property type="match status" value="1"/>
</dbReference>
<reference evidence="7" key="1">
    <citation type="journal article" date="2023" name="Mol. Biol. Evol.">
        <title>Third-Generation Sequencing Reveals the Adaptive Role of the Epigenome in Three Deep-Sea Polychaetes.</title>
        <authorList>
            <person name="Perez M."/>
            <person name="Aroh O."/>
            <person name="Sun Y."/>
            <person name="Lan Y."/>
            <person name="Juniper S.K."/>
            <person name="Young C.R."/>
            <person name="Angers B."/>
            <person name="Qian P.Y."/>
        </authorList>
    </citation>
    <scope>NUCLEOTIDE SEQUENCE</scope>
    <source>
        <strain evidence="7">P08H-3</strain>
    </source>
</reference>
<dbReference type="Proteomes" id="UP001208570">
    <property type="component" value="Unassembled WGS sequence"/>
</dbReference>
<evidence type="ECO:0000256" key="5">
    <source>
        <dbReference type="SAM" id="MobiDB-lite"/>
    </source>
</evidence>
<dbReference type="GO" id="GO:0005737">
    <property type="term" value="C:cytoplasm"/>
    <property type="evidence" value="ECO:0007669"/>
    <property type="project" value="UniProtKB-SubCell"/>
</dbReference>
<keyword evidence="3" id="KW-0433">Leucine-rich repeat</keyword>
<feature type="region of interest" description="Disordered" evidence="5">
    <location>
        <begin position="1015"/>
        <end position="1035"/>
    </location>
</feature>
<dbReference type="InterPro" id="IPR036871">
    <property type="entry name" value="PX_dom_sf"/>
</dbReference>
<dbReference type="FunFam" id="3.30.1520.10:FF:000020">
    <property type="entry name" value="nischarin isoform X1"/>
    <property type="match status" value="1"/>
</dbReference>
<gene>
    <name evidence="7" type="ORF">LSH36_23g02024</name>
</gene>
<evidence type="ECO:0000313" key="7">
    <source>
        <dbReference type="EMBL" id="KAK2167832.1"/>
    </source>
</evidence>
<feature type="region of interest" description="Disordered" evidence="5">
    <location>
        <begin position="514"/>
        <end position="590"/>
    </location>
</feature>
<accession>A0AAD9KAQ0</accession>
<dbReference type="GO" id="GO:0035091">
    <property type="term" value="F:phosphatidylinositol binding"/>
    <property type="evidence" value="ECO:0007669"/>
    <property type="project" value="InterPro"/>
</dbReference>
<keyword evidence="4" id="KW-0677">Repeat</keyword>
<dbReference type="PROSITE" id="PS51450">
    <property type="entry name" value="LRR"/>
    <property type="match status" value="3"/>
</dbReference>
<dbReference type="InterPro" id="IPR057714">
    <property type="entry name" value="PH_NISCH_C"/>
</dbReference>
<evidence type="ECO:0000256" key="3">
    <source>
        <dbReference type="ARBA" id="ARBA00022614"/>
    </source>
</evidence>
<feature type="compositionally biased region" description="Low complexity" evidence="5">
    <location>
        <begin position="470"/>
        <end position="481"/>
    </location>
</feature>